<dbReference type="InterPro" id="IPR002053">
    <property type="entry name" value="Glyco_hydro_25"/>
</dbReference>
<dbReference type="PANTHER" id="PTHR23208:SF36">
    <property type="entry name" value="LYSOZYME-RELATED"/>
    <property type="match status" value="1"/>
</dbReference>
<reference evidence="5" key="1">
    <citation type="submission" date="2016-11" db="UniProtKB">
        <authorList>
            <consortium name="WormBaseParasite"/>
        </authorList>
    </citation>
    <scope>IDENTIFICATION</scope>
</reference>
<feature type="chain" id="PRO_5009314855" evidence="3">
    <location>
        <begin position="20"/>
        <end position="199"/>
    </location>
</feature>
<dbReference type="Proteomes" id="UP000095287">
    <property type="component" value="Unplaced"/>
</dbReference>
<dbReference type="PANTHER" id="PTHR23208">
    <property type="entry name" value="LYSOZYME PROTEIN"/>
    <property type="match status" value="1"/>
</dbReference>
<keyword evidence="2 3" id="KW-0732">Signal</keyword>
<dbReference type="GO" id="GO:0003796">
    <property type="term" value="F:lysozyme activity"/>
    <property type="evidence" value="ECO:0007669"/>
    <property type="project" value="InterPro"/>
</dbReference>
<dbReference type="GO" id="GO:0016998">
    <property type="term" value="P:cell wall macromolecule catabolic process"/>
    <property type="evidence" value="ECO:0007669"/>
    <property type="project" value="InterPro"/>
</dbReference>
<dbReference type="Gene3D" id="3.20.20.80">
    <property type="entry name" value="Glycosidases"/>
    <property type="match status" value="1"/>
</dbReference>
<dbReference type="InterPro" id="IPR017853">
    <property type="entry name" value="GH"/>
</dbReference>
<accession>A0A1I8ALR1</accession>
<dbReference type="InterPro" id="IPR051595">
    <property type="entry name" value="GH25_Enzymes"/>
</dbReference>
<protein>
    <submittedName>
        <fullName evidence="5">Glycoside hydrolase</fullName>
    </submittedName>
</protein>
<evidence type="ECO:0000313" key="4">
    <source>
        <dbReference type="Proteomes" id="UP000095287"/>
    </source>
</evidence>
<dbReference type="GO" id="GO:0007165">
    <property type="term" value="P:signal transduction"/>
    <property type="evidence" value="ECO:0007669"/>
    <property type="project" value="TreeGrafter"/>
</dbReference>
<dbReference type="AlphaFoldDB" id="A0A1I8ALR1"/>
<proteinExistence type="inferred from homology"/>
<dbReference type="PROSITE" id="PS51904">
    <property type="entry name" value="GLYCOSYL_HYDROL_F25_2"/>
    <property type="match status" value="1"/>
</dbReference>
<name>A0A1I8ALR1_9BILA</name>
<evidence type="ECO:0000256" key="3">
    <source>
        <dbReference type="SAM" id="SignalP"/>
    </source>
</evidence>
<keyword evidence="4" id="KW-1185">Reference proteome</keyword>
<comment type="similarity">
    <text evidence="1">Belongs to the glycosyl hydrolase 25 family.</text>
</comment>
<evidence type="ECO:0000256" key="2">
    <source>
        <dbReference type="ARBA" id="ARBA00022729"/>
    </source>
</evidence>
<dbReference type="GO" id="GO:0045087">
    <property type="term" value="P:innate immune response"/>
    <property type="evidence" value="ECO:0007669"/>
    <property type="project" value="TreeGrafter"/>
</dbReference>
<dbReference type="GO" id="GO:0009253">
    <property type="term" value="P:peptidoglycan catabolic process"/>
    <property type="evidence" value="ECO:0007669"/>
    <property type="project" value="InterPro"/>
</dbReference>
<dbReference type="SUPFAM" id="SSF51445">
    <property type="entry name" value="(Trans)glycosidases"/>
    <property type="match status" value="1"/>
</dbReference>
<organism evidence="4 5">
    <name type="scientific">Steinernema glaseri</name>
    <dbReference type="NCBI Taxonomy" id="37863"/>
    <lineage>
        <taxon>Eukaryota</taxon>
        <taxon>Metazoa</taxon>
        <taxon>Ecdysozoa</taxon>
        <taxon>Nematoda</taxon>
        <taxon>Chromadorea</taxon>
        <taxon>Rhabditida</taxon>
        <taxon>Tylenchina</taxon>
        <taxon>Panagrolaimomorpha</taxon>
        <taxon>Strongyloidoidea</taxon>
        <taxon>Steinernematidae</taxon>
        <taxon>Steinernema</taxon>
    </lineage>
</organism>
<evidence type="ECO:0000256" key="1">
    <source>
        <dbReference type="ARBA" id="ARBA00010646"/>
    </source>
</evidence>
<dbReference type="WBParaSite" id="L893_g7258.t1">
    <property type="protein sequence ID" value="L893_g7258.t1"/>
    <property type="gene ID" value="L893_g7258"/>
</dbReference>
<sequence>MKYLIILTVAAIAFQSTLATKGIDAIDSISTNNFKCLQKEGYSFFVGRLWTSLGHPDLTGMKNIKNAHAAGISNVDAYFFPCLRSSCGSAASQIEKAVNKMNEEGVSIGTLWLDVERLAWPASHTSNRQFIKDMVKKAKAIVGATWSELSYLPLWWADYNGHDNFSGFKTFGGWTKPKMHQYAGNVKTSCGINVDVSWY</sequence>
<feature type="signal peptide" evidence="3">
    <location>
        <begin position="1"/>
        <end position="19"/>
    </location>
</feature>
<evidence type="ECO:0000313" key="5">
    <source>
        <dbReference type="WBParaSite" id="L893_g7258.t1"/>
    </source>
</evidence>